<feature type="region of interest" description="Disordered" evidence="2">
    <location>
        <begin position="738"/>
        <end position="876"/>
    </location>
</feature>
<gene>
    <name evidence="3" type="ORF">BG015_011239</name>
</gene>
<dbReference type="Proteomes" id="UP000748756">
    <property type="component" value="Unassembled WGS sequence"/>
</dbReference>
<feature type="compositionally biased region" description="Gly residues" evidence="2">
    <location>
        <begin position="810"/>
        <end position="836"/>
    </location>
</feature>
<sequence length="996" mass="108397">MSSQRTILLLDHSPLARQKPCFVPSQGNNGFEDDDDDDFELEPCTMWTSFMNAALHFSRVTLDLTPPTQIPQYSVHVAAGDRQTGGSVILNTWAAKEQNMSEINAQLQLLRQEDQEALENEPTVPDTWIEQALKEAIAHIIEPSQEQTGSAWKPQGAGKKLFDEVYNTPSAPQPITTPAVTMTQPRSRCKIVFVIADPETSLQWVKQADGDTEMNEEHEKDWFYGDRDIRRILFEATRSMEASIKKRKIATNRSQARGDIIMEQVSRICTASVYTVIAEDELSPLRALTNYFLLQNKDVKVLRIRNMRFTGKFCDQDAELFHRSDHIGPTAVQETDVEDTMTSILQQIPPSILNAIEADYGRLNIHTRTKSLPLAMPTECAHAASLNPLTFVTAFFVQGKSPPMHMLVEKDSTDDVVTRAIVNHSGRLFIHCIPTEYESGMPKRATELQPLPAKGGYSKDERSKREDSVMTDDSTTSSTASEIVKRHPQDRNVAPIVQDFIKNIVRTNLVKTGTEWTGGGFIEVTPPALKTTAALQFKTSGGGGGVKSHARKDQATVGVDMAVVHSTSKIDLETRWLVQWQGERVHPIAPEHSVLLEQFRNVICKPHIVNLNTITTVIEKLIADARPAVLPGPMNHPDNLPPTQIKIIQQAIQTYQQMQQHQDQALRESAQAILADLWLVGQRFKSVSPSHAGAARHIGEMISPTGLDYNTVKMTYVAPVLRAFLNAKEVDPSLGVVNVSDGASPNPNQGQGMMGNNNNNNNTWSGRGSGNIGGGNRGGRGGMQGGGGARFGDNNNNRNNNNSNNNSRRGGFGGNAGGPGGFRNSGGGGGGGGQGGNVNNVTNSTEEILSDPTLPLYSMSGRTQPVPYLETTPPTREEIEGEDQVYLSELGEEGSLLRTYWGPRGAQGSSVAAIVNSVTSLDSTSLLEASSLVGGVPPVPIVPGASPLPPPIPGADLASIHAAAQQRRLKRPRLQDFSGRTPVKEYGGFSKASAFS</sequence>
<accession>A0A9P5V8M8</accession>
<proteinExistence type="predicted"/>
<reference evidence="3" key="1">
    <citation type="journal article" date="2020" name="Fungal Divers.">
        <title>Resolving the Mortierellaceae phylogeny through synthesis of multi-gene phylogenetics and phylogenomics.</title>
        <authorList>
            <person name="Vandepol N."/>
            <person name="Liber J."/>
            <person name="Desiro A."/>
            <person name="Na H."/>
            <person name="Kennedy M."/>
            <person name="Barry K."/>
            <person name="Grigoriev I.V."/>
            <person name="Miller A.N."/>
            <person name="O'Donnell K."/>
            <person name="Stajich J.E."/>
            <person name="Bonito G."/>
        </authorList>
    </citation>
    <scope>NUCLEOTIDE SEQUENCE</scope>
    <source>
        <strain evidence="3">NRRL 6426</strain>
    </source>
</reference>
<name>A0A9P5V8M8_9FUNG</name>
<feature type="compositionally biased region" description="Gly residues" evidence="2">
    <location>
        <begin position="767"/>
        <end position="790"/>
    </location>
</feature>
<dbReference type="EMBL" id="JAAAUQ010000856">
    <property type="protein sequence ID" value="KAF9147163.1"/>
    <property type="molecule type" value="Genomic_DNA"/>
</dbReference>
<evidence type="ECO:0000256" key="1">
    <source>
        <dbReference type="SAM" id="Coils"/>
    </source>
</evidence>
<feature type="region of interest" description="Disordered" evidence="2">
    <location>
        <begin position="441"/>
        <end position="485"/>
    </location>
</feature>
<comment type="caution">
    <text evidence="3">The sequence shown here is derived from an EMBL/GenBank/DDBJ whole genome shotgun (WGS) entry which is preliminary data.</text>
</comment>
<feature type="compositionally biased region" description="Basic and acidic residues" evidence="2">
    <location>
        <begin position="457"/>
        <end position="468"/>
    </location>
</feature>
<keyword evidence="1" id="KW-0175">Coiled coil</keyword>
<feature type="compositionally biased region" description="Low complexity" evidence="2">
    <location>
        <begin position="745"/>
        <end position="762"/>
    </location>
</feature>
<feature type="compositionally biased region" description="Low complexity" evidence="2">
    <location>
        <begin position="791"/>
        <end position="809"/>
    </location>
</feature>
<evidence type="ECO:0000313" key="4">
    <source>
        <dbReference type="Proteomes" id="UP000748756"/>
    </source>
</evidence>
<protein>
    <submittedName>
        <fullName evidence="3">Uncharacterized protein</fullName>
    </submittedName>
</protein>
<evidence type="ECO:0000256" key="2">
    <source>
        <dbReference type="SAM" id="MobiDB-lite"/>
    </source>
</evidence>
<dbReference type="AlphaFoldDB" id="A0A9P5V8M8"/>
<feature type="compositionally biased region" description="Low complexity" evidence="2">
    <location>
        <begin position="471"/>
        <end position="481"/>
    </location>
</feature>
<feature type="region of interest" description="Disordered" evidence="2">
    <location>
        <begin position="969"/>
        <end position="996"/>
    </location>
</feature>
<feature type="coiled-coil region" evidence="1">
    <location>
        <begin position="93"/>
        <end position="120"/>
    </location>
</feature>
<organism evidence="3 4">
    <name type="scientific">Linnemannia schmuckeri</name>
    <dbReference type="NCBI Taxonomy" id="64567"/>
    <lineage>
        <taxon>Eukaryota</taxon>
        <taxon>Fungi</taxon>
        <taxon>Fungi incertae sedis</taxon>
        <taxon>Mucoromycota</taxon>
        <taxon>Mortierellomycotina</taxon>
        <taxon>Mortierellomycetes</taxon>
        <taxon>Mortierellales</taxon>
        <taxon>Mortierellaceae</taxon>
        <taxon>Linnemannia</taxon>
    </lineage>
</organism>
<keyword evidence="4" id="KW-1185">Reference proteome</keyword>
<dbReference type="OrthoDB" id="2444483at2759"/>
<evidence type="ECO:0000313" key="3">
    <source>
        <dbReference type="EMBL" id="KAF9147163.1"/>
    </source>
</evidence>